<dbReference type="Proteomes" id="UP000772566">
    <property type="component" value="Unassembled WGS sequence"/>
</dbReference>
<gene>
    <name evidence="9" type="ORF">HXK23_00925</name>
</gene>
<dbReference type="GO" id="GO:0016020">
    <property type="term" value="C:membrane"/>
    <property type="evidence" value="ECO:0007669"/>
    <property type="project" value="UniProtKB-SubCell"/>
</dbReference>
<proteinExistence type="inferred from homology"/>
<dbReference type="Gene3D" id="1.20.1510.10">
    <property type="entry name" value="Cation efflux protein transmembrane domain"/>
    <property type="match status" value="1"/>
</dbReference>
<evidence type="ECO:0000256" key="7">
    <source>
        <dbReference type="SAM" id="Phobius"/>
    </source>
</evidence>
<reference evidence="9" key="1">
    <citation type="submission" date="2020-04" db="EMBL/GenBank/DDBJ databases">
        <title>Deep metagenomics examines the oral microbiome during advanced dental caries in children, revealing novel taxa and co-occurrences with host molecules.</title>
        <authorList>
            <person name="Baker J.L."/>
            <person name="Morton J.T."/>
            <person name="Dinis M."/>
            <person name="Alvarez R."/>
            <person name="Tran N.C."/>
            <person name="Knight R."/>
            <person name="Edlund A."/>
        </authorList>
    </citation>
    <scope>NUCLEOTIDE SEQUENCE</scope>
    <source>
        <strain evidence="9">JCVI_22A_bin.2</strain>
    </source>
</reference>
<feature type="transmembrane region" description="Helical" evidence="7">
    <location>
        <begin position="123"/>
        <end position="143"/>
    </location>
</feature>
<evidence type="ECO:0000313" key="10">
    <source>
        <dbReference type="Proteomes" id="UP000772566"/>
    </source>
</evidence>
<keyword evidence="4 7" id="KW-0812">Transmembrane</keyword>
<evidence type="ECO:0000256" key="4">
    <source>
        <dbReference type="ARBA" id="ARBA00022692"/>
    </source>
</evidence>
<dbReference type="InterPro" id="IPR027469">
    <property type="entry name" value="Cation_efflux_TMD_sf"/>
</dbReference>
<name>A0A930W3X4_9ACTN</name>
<dbReference type="SUPFAM" id="SSF160240">
    <property type="entry name" value="Cation efflux protein cytoplasmic domain-like"/>
    <property type="match status" value="1"/>
</dbReference>
<evidence type="ECO:0000256" key="6">
    <source>
        <dbReference type="ARBA" id="ARBA00023136"/>
    </source>
</evidence>
<keyword evidence="6 7" id="KW-0472">Membrane</keyword>
<dbReference type="InterPro" id="IPR050291">
    <property type="entry name" value="CDF_Transporter"/>
</dbReference>
<dbReference type="Pfam" id="PF01545">
    <property type="entry name" value="Cation_efflux"/>
    <property type="match status" value="1"/>
</dbReference>
<feature type="domain" description="Cation efflux protein transmembrane" evidence="8">
    <location>
        <begin position="23"/>
        <end position="213"/>
    </location>
</feature>
<dbReference type="GO" id="GO:0008324">
    <property type="term" value="F:monoatomic cation transmembrane transporter activity"/>
    <property type="evidence" value="ECO:0007669"/>
    <property type="project" value="InterPro"/>
</dbReference>
<dbReference type="SUPFAM" id="SSF161111">
    <property type="entry name" value="Cation efflux protein transmembrane domain-like"/>
    <property type="match status" value="1"/>
</dbReference>
<feature type="transmembrane region" description="Helical" evidence="7">
    <location>
        <begin position="163"/>
        <end position="182"/>
    </location>
</feature>
<evidence type="ECO:0000256" key="3">
    <source>
        <dbReference type="ARBA" id="ARBA00022448"/>
    </source>
</evidence>
<dbReference type="NCBIfam" id="TIGR01297">
    <property type="entry name" value="CDF"/>
    <property type="match status" value="1"/>
</dbReference>
<dbReference type="EMBL" id="JABZGT010000022">
    <property type="protein sequence ID" value="MBF4808782.1"/>
    <property type="molecule type" value="Genomic_DNA"/>
</dbReference>
<protein>
    <submittedName>
        <fullName evidence="9">Cation transporter</fullName>
    </submittedName>
</protein>
<dbReference type="AlphaFoldDB" id="A0A930W3X4"/>
<feature type="transmembrane region" description="Helical" evidence="7">
    <location>
        <begin position="86"/>
        <end position="103"/>
    </location>
</feature>
<organism evidence="9 10">
    <name type="scientific">Lancefieldella parvula</name>
    <dbReference type="NCBI Taxonomy" id="1382"/>
    <lineage>
        <taxon>Bacteria</taxon>
        <taxon>Bacillati</taxon>
        <taxon>Actinomycetota</taxon>
        <taxon>Coriobacteriia</taxon>
        <taxon>Coriobacteriales</taxon>
        <taxon>Atopobiaceae</taxon>
        <taxon>Lancefieldella</taxon>
    </lineage>
</organism>
<accession>A0A930W3X4</accession>
<dbReference type="PANTHER" id="PTHR43840">
    <property type="entry name" value="MITOCHONDRIAL METAL TRANSPORTER 1-RELATED"/>
    <property type="match status" value="1"/>
</dbReference>
<evidence type="ECO:0000313" key="9">
    <source>
        <dbReference type="EMBL" id="MBF4808782.1"/>
    </source>
</evidence>
<dbReference type="InterPro" id="IPR036837">
    <property type="entry name" value="Cation_efflux_CTD_sf"/>
</dbReference>
<feature type="transmembrane region" description="Helical" evidence="7">
    <location>
        <begin position="188"/>
        <end position="206"/>
    </location>
</feature>
<evidence type="ECO:0000259" key="8">
    <source>
        <dbReference type="Pfam" id="PF01545"/>
    </source>
</evidence>
<dbReference type="PANTHER" id="PTHR43840:SF50">
    <property type="entry name" value="MANGANESE EFFLUX SYSTEM PROTEIN MNES"/>
    <property type="match status" value="1"/>
</dbReference>
<evidence type="ECO:0000256" key="1">
    <source>
        <dbReference type="ARBA" id="ARBA00004141"/>
    </source>
</evidence>
<comment type="similarity">
    <text evidence="2">Belongs to the cation diffusion facilitator (CDF) transporter (TC 2.A.4) family.</text>
</comment>
<comment type="caution">
    <text evidence="9">The sequence shown here is derived from an EMBL/GenBank/DDBJ whole genome shotgun (WGS) entry which is preliminary data.</text>
</comment>
<keyword evidence="5 7" id="KW-1133">Transmembrane helix</keyword>
<dbReference type="FunFam" id="1.20.1510.10:FF:000006">
    <property type="entry name" value="Divalent cation efflux transporter"/>
    <property type="match status" value="1"/>
</dbReference>
<evidence type="ECO:0000256" key="5">
    <source>
        <dbReference type="ARBA" id="ARBA00022989"/>
    </source>
</evidence>
<keyword evidence="3" id="KW-0813">Transport</keyword>
<dbReference type="InterPro" id="IPR002524">
    <property type="entry name" value="Cation_efflux"/>
</dbReference>
<dbReference type="InterPro" id="IPR058533">
    <property type="entry name" value="Cation_efflux_TM"/>
</dbReference>
<comment type="subcellular location">
    <subcellularLocation>
        <location evidence="1">Membrane</location>
        <topology evidence="1">Multi-pass membrane protein</topology>
    </subcellularLocation>
</comment>
<sequence length="390" mass="42350">MTQSQVTITSSERETAIVRTSAIGIAANVALAVFKAVVGILSNSIAVTLDAVNNLSDAISSIITIVGTKLSNKKADREHPFGHGRIEYITTTVIAAIIMYAGISSLIKSIQDIIDPVTPDYSPLSLVIIAVAVLVKIILGHYVRSVGNRVNSDTLIASGSDALFDATLSTSVLLAALIFIFTKISLEAYVGVIISVFIIKASIELLQGSIKEIIGMRPDAALSTLIYNIVKEDPDAEGVYDLIIHSYGPDKFVGSFHTEVLDTTSAIEIDTMNRRLSTEIYKQTSGKIIIAAIGIYARNTTDNRIVKMRTEVTEMALAHEGVLQVHGFIADIENQFMAFDAVIEFGYDGKQIVHDIIHEVEAAYPNMNVSVLLDRDTSDLSEHEEDRDLH</sequence>
<evidence type="ECO:0000256" key="2">
    <source>
        <dbReference type="ARBA" id="ARBA00008114"/>
    </source>
</evidence>